<accession>A0AAF5CUK6</accession>
<organism evidence="2 3">
    <name type="scientific">Strongyloides stercoralis</name>
    <name type="common">Threadworm</name>
    <dbReference type="NCBI Taxonomy" id="6248"/>
    <lineage>
        <taxon>Eukaryota</taxon>
        <taxon>Metazoa</taxon>
        <taxon>Ecdysozoa</taxon>
        <taxon>Nematoda</taxon>
        <taxon>Chromadorea</taxon>
        <taxon>Rhabditida</taxon>
        <taxon>Tylenchina</taxon>
        <taxon>Panagrolaimomorpha</taxon>
        <taxon>Strongyloidoidea</taxon>
        <taxon>Strongyloididae</taxon>
        <taxon>Strongyloides</taxon>
    </lineage>
</organism>
<dbReference type="Gene3D" id="1.20.1070.10">
    <property type="entry name" value="Rhodopsin 7-helix transmembrane proteins"/>
    <property type="match status" value="1"/>
</dbReference>
<dbReference type="WBParaSite" id="TCONS_00002102.p1">
    <property type="protein sequence ID" value="TCONS_00002102.p1"/>
    <property type="gene ID" value="XLOC_002000"/>
</dbReference>
<keyword evidence="1" id="KW-0812">Transmembrane</keyword>
<feature type="transmembrane region" description="Helical" evidence="1">
    <location>
        <begin position="149"/>
        <end position="167"/>
    </location>
</feature>
<feature type="transmembrane region" description="Helical" evidence="1">
    <location>
        <begin position="66"/>
        <end position="87"/>
    </location>
</feature>
<feature type="transmembrane region" description="Helical" evidence="1">
    <location>
        <begin position="191"/>
        <end position="213"/>
    </location>
</feature>
<keyword evidence="1" id="KW-1133">Transmembrane helix</keyword>
<feature type="transmembrane region" description="Helical" evidence="1">
    <location>
        <begin position="271"/>
        <end position="289"/>
    </location>
</feature>
<feature type="transmembrane region" description="Helical" evidence="1">
    <location>
        <begin position="233"/>
        <end position="251"/>
    </location>
</feature>
<evidence type="ECO:0000313" key="2">
    <source>
        <dbReference type="Proteomes" id="UP000035681"/>
    </source>
</evidence>
<dbReference type="Proteomes" id="UP000035681">
    <property type="component" value="Unplaced"/>
</dbReference>
<reference evidence="3" key="1">
    <citation type="submission" date="2024-02" db="UniProtKB">
        <authorList>
            <consortium name="WormBaseParasite"/>
        </authorList>
    </citation>
    <scope>IDENTIFICATION</scope>
</reference>
<evidence type="ECO:0000256" key="1">
    <source>
        <dbReference type="SAM" id="Phobius"/>
    </source>
</evidence>
<feature type="transmembrane region" description="Helical" evidence="1">
    <location>
        <begin position="20"/>
        <end position="45"/>
    </location>
</feature>
<evidence type="ECO:0000313" key="3">
    <source>
        <dbReference type="WBParaSite" id="TCONS_00002102.p1"/>
    </source>
</evidence>
<sequence>MDSIKDEKSPPVPTLGSSGISFEAIGVYNITMFFLGSISFIFNSMECYINIKNKLYNQSLYNCLRLYSNCGGAILGGRHILMSLINFSPIGNHPLMFSKEVCKYRGIFDMIVVHVFQISYCLECFIFSISILFPLFYMIWLDRVLVKKIIAIYIVVSSTIPGLLLLTKDPSIPKALPRCIVYEIWTRAFHFYHSIFTTVMTLTLLIIFILTTISMNKLTKKRDEEAKRNVCSFIRWTLAFFILFWSAPNFFMVISKLFDLQKEIRKTYLDLFYISVTISQIIPFPFAIWKNKIIKKHFFELNFVKKFTTQKNLTKVKVIKI</sequence>
<dbReference type="AlphaFoldDB" id="A0AAF5CUK6"/>
<keyword evidence="2" id="KW-1185">Reference proteome</keyword>
<name>A0AAF5CUK6_STRER</name>
<protein>
    <submittedName>
        <fullName evidence="3">Uncharacterized protein</fullName>
    </submittedName>
</protein>
<proteinExistence type="predicted"/>
<keyword evidence="1" id="KW-0472">Membrane</keyword>
<feature type="transmembrane region" description="Helical" evidence="1">
    <location>
        <begin position="107"/>
        <end position="137"/>
    </location>
</feature>